<dbReference type="Proteomes" id="UP001204439">
    <property type="component" value="Unassembled WGS sequence"/>
</dbReference>
<dbReference type="Gene3D" id="3.40.50.2000">
    <property type="entry name" value="Glycogen Phosphorylase B"/>
    <property type="match status" value="2"/>
</dbReference>
<proteinExistence type="predicted"/>
<evidence type="ECO:0000259" key="1">
    <source>
        <dbReference type="Pfam" id="PF00534"/>
    </source>
</evidence>
<protein>
    <submittedName>
        <fullName evidence="3">Glycosyltransferase</fullName>
        <ecNumber evidence="3">2.4.-.-</ecNumber>
    </submittedName>
</protein>
<dbReference type="Pfam" id="PF00534">
    <property type="entry name" value="Glycos_transf_1"/>
    <property type="match status" value="1"/>
</dbReference>
<keyword evidence="3" id="KW-0808">Transferase</keyword>
<organism evidence="3 4">
    <name type="scientific">Epilithonimonas ginsengisoli</name>
    <dbReference type="NCBI Taxonomy" id="1245592"/>
    <lineage>
        <taxon>Bacteria</taxon>
        <taxon>Pseudomonadati</taxon>
        <taxon>Bacteroidota</taxon>
        <taxon>Flavobacteriia</taxon>
        <taxon>Flavobacteriales</taxon>
        <taxon>Weeksellaceae</taxon>
        <taxon>Chryseobacterium group</taxon>
        <taxon>Epilithonimonas</taxon>
    </lineage>
</organism>
<dbReference type="InterPro" id="IPR001296">
    <property type="entry name" value="Glyco_trans_1"/>
</dbReference>
<feature type="domain" description="Glycosyltransferase subfamily 4-like N-terminal" evidence="2">
    <location>
        <begin position="14"/>
        <end position="181"/>
    </location>
</feature>
<gene>
    <name evidence="3" type="ORF">NG800_011365</name>
</gene>
<dbReference type="EMBL" id="JAMXLT020000019">
    <property type="protein sequence ID" value="MDW8549512.1"/>
    <property type="molecule type" value="Genomic_DNA"/>
</dbReference>
<name>A0ABU4JIR8_9FLAO</name>
<accession>A0ABU4JIR8</accession>
<feature type="domain" description="Glycosyl transferase family 1" evidence="1">
    <location>
        <begin position="188"/>
        <end position="347"/>
    </location>
</feature>
<dbReference type="PANTHER" id="PTHR12526">
    <property type="entry name" value="GLYCOSYLTRANSFERASE"/>
    <property type="match status" value="1"/>
</dbReference>
<dbReference type="GO" id="GO:0016757">
    <property type="term" value="F:glycosyltransferase activity"/>
    <property type="evidence" value="ECO:0007669"/>
    <property type="project" value="UniProtKB-KW"/>
</dbReference>
<evidence type="ECO:0000313" key="4">
    <source>
        <dbReference type="Proteomes" id="UP001204439"/>
    </source>
</evidence>
<dbReference type="EC" id="2.4.-.-" evidence="3"/>
<sequence>MKIIFNTDQTFLHGGIEKTMATKANYFVNIPNVHVYIVTTEQNGKLPCYFLDARVTLIDLGINYDRRLSYLSKRNLKKTFQHFRRQYELYKILQPDVVISANFNFDHYWLPFLLSKVKVIKERHGSRFFEDKLRKNTSFLNRLKFAFNNWLDSKYSHIVVLNEDEKKYVKSNNAVVIPNSVCVPEYKAELKNKTVIAAGRISPVKAFDELIQAWKVVYDNFPDWQLHIYGDDYLDTGEKLSELIGQLELQDVISFKESVKDLPYVMQHYSIYAMSSITECFPMVLLEALSVGLPIVSYDCPNGPRNIIRDKEDGLLAEYRNKRSLAEKLLELINDENKRLEMGNSAKINVQRFNNDRVMELWCNLLNLQHV</sequence>
<dbReference type="RefSeq" id="WP_063969284.1">
    <property type="nucleotide sequence ID" value="NZ_JAMXLT020000019.1"/>
</dbReference>
<dbReference type="Pfam" id="PF13439">
    <property type="entry name" value="Glyco_transf_4"/>
    <property type="match status" value="1"/>
</dbReference>
<dbReference type="InterPro" id="IPR028098">
    <property type="entry name" value="Glyco_trans_4-like_N"/>
</dbReference>
<reference evidence="3 4" key="1">
    <citation type="submission" date="2023-11" db="EMBL/GenBank/DDBJ databases">
        <title>First isolation, identification, and characterization of non-pathogenic Epilithonimonas ginsengisoli isolated from diseased farmed rainbow trout (Oncorhynchus mykiss) in Chile.</title>
        <authorList>
            <person name="Miranda C.D."/>
            <person name="Irgang R."/>
            <person name="Concha C."/>
            <person name="Rojas R."/>
            <person name="Avendano R."/>
        </authorList>
    </citation>
    <scope>NUCLEOTIDE SEQUENCE [LARGE SCALE GENOMIC DNA]</scope>
    <source>
        <strain evidence="3 4">FP99</strain>
    </source>
</reference>
<keyword evidence="4" id="KW-1185">Reference proteome</keyword>
<dbReference type="SUPFAM" id="SSF53756">
    <property type="entry name" value="UDP-Glycosyltransferase/glycogen phosphorylase"/>
    <property type="match status" value="1"/>
</dbReference>
<evidence type="ECO:0000313" key="3">
    <source>
        <dbReference type="EMBL" id="MDW8549512.1"/>
    </source>
</evidence>
<evidence type="ECO:0000259" key="2">
    <source>
        <dbReference type="Pfam" id="PF13439"/>
    </source>
</evidence>
<keyword evidence="3" id="KW-0328">Glycosyltransferase</keyword>
<comment type="caution">
    <text evidence="3">The sequence shown here is derived from an EMBL/GenBank/DDBJ whole genome shotgun (WGS) entry which is preliminary data.</text>
</comment>
<dbReference type="PANTHER" id="PTHR12526:SF630">
    <property type="entry name" value="GLYCOSYLTRANSFERASE"/>
    <property type="match status" value="1"/>
</dbReference>